<organism evidence="1 2">
    <name type="scientific">Gimesia aquarii</name>
    <dbReference type="NCBI Taxonomy" id="2527964"/>
    <lineage>
        <taxon>Bacteria</taxon>
        <taxon>Pseudomonadati</taxon>
        <taxon>Planctomycetota</taxon>
        <taxon>Planctomycetia</taxon>
        <taxon>Planctomycetales</taxon>
        <taxon>Planctomycetaceae</taxon>
        <taxon>Gimesia</taxon>
    </lineage>
</organism>
<dbReference type="EMBL" id="CP037920">
    <property type="protein sequence ID" value="QDT97713.1"/>
    <property type="molecule type" value="Genomic_DNA"/>
</dbReference>
<protein>
    <submittedName>
        <fullName evidence="1">Uncharacterized protein</fullName>
    </submittedName>
</protein>
<evidence type="ECO:0000313" key="2">
    <source>
        <dbReference type="Proteomes" id="UP000318704"/>
    </source>
</evidence>
<proteinExistence type="predicted"/>
<reference evidence="1 2" key="1">
    <citation type="submission" date="2019-03" db="EMBL/GenBank/DDBJ databases">
        <title>Deep-cultivation of Planctomycetes and their phenomic and genomic characterization uncovers novel biology.</title>
        <authorList>
            <person name="Wiegand S."/>
            <person name="Jogler M."/>
            <person name="Boedeker C."/>
            <person name="Pinto D."/>
            <person name="Vollmers J."/>
            <person name="Rivas-Marin E."/>
            <person name="Kohn T."/>
            <person name="Peeters S.H."/>
            <person name="Heuer A."/>
            <person name="Rast P."/>
            <person name="Oberbeckmann S."/>
            <person name="Bunk B."/>
            <person name="Jeske O."/>
            <person name="Meyerdierks A."/>
            <person name="Storesund J.E."/>
            <person name="Kallscheuer N."/>
            <person name="Luecker S."/>
            <person name="Lage O.M."/>
            <person name="Pohl T."/>
            <person name="Merkel B.J."/>
            <person name="Hornburger P."/>
            <person name="Mueller R.-W."/>
            <person name="Bruemmer F."/>
            <person name="Labrenz M."/>
            <person name="Spormann A.M."/>
            <person name="Op den Camp H."/>
            <person name="Overmann J."/>
            <person name="Amann R."/>
            <person name="Jetten M.S.M."/>
            <person name="Mascher T."/>
            <person name="Medema M.H."/>
            <person name="Devos D.P."/>
            <person name="Kaster A.-K."/>
            <person name="Ovreas L."/>
            <person name="Rohde M."/>
            <person name="Galperin M.Y."/>
            <person name="Jogler C."/>
        </authorList>
    </citation>
    <scope>NUCLEOTIDE SEQUENCE [LARGE SCALE GENOMIC DNA]</scope>
    <source>
        <strain evidence="1 2">V144</strain>
    </source>
</reference>
<dbReference type="Proteomes" id="UP000318704">
    <property type="component" value="Chromosome"/>
</dbReference>
<name>A0A517VXI4_9PLAN</name>
<dbReference type="AlphaFoldDB" id="A0A517VXI4"/>
<accession>A0A517VXI4</accession>
<dbReference type="KEGG" id="gaw:V144x_31940"/>
<evidence type="ECO:0000313" key="1">
    <source>
        <dbReference type="EMBL" id="QDT97713.1"/>
    </source>
</evidence>
<sequence>MWMIFWFVCSIPSTVGPADSGTRRINYYEQRPVVSMVSIMVKGMGWSMWICAVLSERWFNAEPHLRRFVSNVVKNGSKFRCSNGIRFGDAFHRLYYRRVFDGDQHDLRCFLHSQNFLTRAREPLKQAVSSESRRCQVENQH</sequence>
<gene>
    <name evidence="1" type="ORF">V144x_31940</name>
</gene>